<proteinExistence type="inferred from homology"/>
<comment type="caution">
    <text evidence="11">The sequence shown here is derived from an EMBL/GenBank/DDBJ whole genome shotgun (WGS) entry which is preliminary data.</text>
</comment>
<keyword evidence="12" id="KW-1185">Reference proteome</keyword>
<dbReference type="InterPro" id="IPR036737">
    <property type="entry name" value="OmpA-like_sf"/>
</dbReference>
<dbReference type="NCBIfam" id="NF005831">
    <property type="entry name" value="PRK07734.1"/>
    <property type="match status" value="1"/>
</dbReference>
<evidence type="ECO:0000256" key="6">
    <source>
        <dbReference type="ARBA" id="ARBA00023136"/>
    </source>
</evidence>
<reference evidence="11 12" key="1">
    <citation type="submission" date="2019-05" db="EMBL/GenBank/DDBJ databases">
        <authorList>
            <person name="Narsing Rao M.P."/>
            <person name="Li W.J."/>
        </authorList>
    </citation>
    <scope>NUCLEOTIDE SEQUENCE [LARGE SCALE GENOMIC DNA]</scope>
    <source>
        <strain evidence="11 12">SYSU_K30003</strain>
    </source>
</reference>
<evidence type="ECO:0000256" key="5">
    <source>
        <dbReference type="ARBA" id="ARBA00022989"/>
    </source>
</evidence>
<comment type="similarity">
    <text evidence="2">Belongs to the MotB family.</text>
</comment>
<dbReference type="Pfam" id="PF13677">
    <property type="entry name" value="MotB_plug"/>
    <property type="match status" value="1"/>
</dbReference>
<dbReference type="GO" id="GO:0005886">
    <property type="term" value="C:plasma membrane"/>
    <property type="evidence" value="ECO:0007669"/>
    <property type="project" value="UniProtKB-SubCell"/>
</dbReference>
<dbReference type="PANTHER" id="PTHR30329:SF21">
    <property type="entry name" value="LIPOPROTEIN YIAD-RELATED"/>
    <property type="match status" value="1"/>
</dbReference>
<keyword evidence="5 9" id="KW-1133">Transmembrane helix</keyword>
<dbReference type="SUPFAM" id="SSF103088">
    <property type="entry name" value="OmpA-like"/>
    <property type="match status" value="1"/>
</dbReference>
<feature type="region of interest" description="Disordered" evidence="8">
    <location>
        <begin position="64"/>
        <end position="100"/>
    </location>
</feature>
<dbReference type="EMBL" id="VCIW01000019">
    <property type="protein sequence ID" value="TLS49676.1"/>
    <property type="molecule type" value="Genomic_DNA"/>
</dbReference>
<sequence length="256" mass="28947">MSKKQRKHDHEEHIDESWLIPYADLLTLLLALFIVLFASSQIDQKKFEQIKMSFQAALSGGPSFMENVSPVPSRDSVGIDNEGKREKDEQSESQLEEQLRKKETEQLLELKRKIDRYIDENGLTTQLETQLDNQQLKITISDNTLFASGSAQLKPESRALAGTISELLEQYPSYEVVVSGHTDNVPIKTSQFPSNFHLSAERALTFMAVLLENPDVGEDRFSSVGYSEYKPVASNDTAEGRAQNRRVEVSIVRNIQ</sequence>
<keyword evidence="11" id="KW-0966">Cell projection</keyword>
<comment type="subcellular location">
    <subcellularLocation>
        <location evidence="1">Cell membrane</location>
        <topology evidence="1">Single-pass membrane protein</topology>
    </subcellularLocation>
</comment>
<dbReference type="CDD" id="cd07185">
    <property type="entry name" value="OmpA_C-like"/>
    <property type="match status" value="1"/>
</dbReference>
<gene>
    <name evidence="11" type="primary">motB</name>
    <name evidence="11" type="ORF">FE782_23680</name>
</gene>
<dbReference type="InterPro" id="IPR006665">
    <property type="entry name" value="OmpA-like"/>
</dbReference>
<evidence type="ECO:0000313" key="11">
    <source>
        <dbReference type="EMBL" id="TLS49676.1"/>
    </source>
</evidence>
<dbReference type="RefSeq" id="WP_138196829.1">
    <property type="nucleotide sequence ID" value="NZ_VCIW01000019.1"/>
</dbReference>
<dbReference type="Proteomes" id="UP000309676">
    <property type="component" value="Unassembled WGS sequence"/>
</dbReference>
<feature type="transmembrane region" description="Helical" evidence="9">
    <location>
        <begin position="20"/>
        <end position="38"/>
    </location>
</feature>
<feature type="domain" description="OmpA-like" evidence="10">
    <location>
        <begin position="133"/>
        <end position="255"/>
    </location>
</feature>
<dbReference type="PROSITE" id="PS51123">
    <property type="entry name" value="OMPA_2"/>
    <property type="match status" value="1"/>
</dbReference>
<protein>
    <submittedName>
        <fullName evidence="11">Flagellar motor protein MotB</fullName>
    </submittedName>
</protein>
<evidence type="ECO:0000256" key="1">
    <source>
        <dbReference type="ARBA" id="ARBA00004162"/>
    </source>
</evidence>
<dbReference type="InterPro" id="IPR050330">
    <property type="entry name" value="Bact_OuterMem_StrucFunc"/>
</dbReference>
<dbReference type="Gene3D" id="3.30.1330.60">
    <property type="entry name" value="OmpA-like domain"/>
    <property type="match status" value="1"/>
</dbReference>
<evidence type="ECO:0000256" key="2">
    <source>
        <dbReference type="ARBA" id="ARBA00008914"/>
    </source>
</evidence>
<feature type="compositionally biased region" description="Basic and acidic residues" evidence="8">
    <location>
        <begin position="81"/>
        <end position="90"/>
    </location>
</feature>
<dbReference type="PANTHER" id="PTHR30329">
    <property type="entry name" value="STATOR ELEMENT OF FLAGELLAR MOTOR COMPLEX"/>
    <property type="match status" value="1"/>
</dbReference>
<evidence type="ECO:0000256" key="3">
    <source>
        <dbReference type="ARBA" id="ARBA00022475"/>
    </source>
</evidence>
<accession>A0A5R9G5R8</accession>
<dbReference type="OrthoDB" id="9815217at2"/>
<keyword evidence="4 9" id="KW-0812">Transmembrane</keyword>
<name>A0A5R9G5R8_9BACL</name>
<keyword evidence="3" id="KW-1003">Cell membrane</keyword>
<evidence type="ECO:0000313" key="12">
    <source>
        <dbReference type="Proteomes" id="UP000309676"/>
    </source>
</evidence>
<keyword evidence="6 7" id="KW-0472">Membrane</keyword>
<evidence type="ECO:0000256" key="8">
    <source>
        <dbReference type="SAM" id="MobiDB-lite"/>
    </source>
</evidence>
<evidence type="ECO:0000256" key="4">
    <source>
        <dbReference type="ARBA" id="ARBA00022692"/>
    </source>
</evidence>
<evidence type="ECO:0000256" key="9">
    <source>
        <dbReference type="SAM" id="Phobius"/>
    </source>
</evidence>
<dbReference type="Pfam" id="PF00691">
    <property type="entry name" value="OmpA"/>
    <property type="match status" value="1"/>
</dbReference>
<evidence type="ECO:0000256" key="7">
    <source>
        <dbReference type="PROSITE-ProRule" id="PRU00473"/>
    </source>
</evidence>
<keyword evidence="11" id="KW-0969">Cilium</keyword>
<evidence type="ECO:0000259" key="10">
    <source>
        <dbReference type="PROSITE" id="PS51123"/>
    </source>
</evidence>
<keyword evidence="11" id="KW-0282">Flagellum</keyword>
<organism evidence="11 12">
    <name type="scientific">Paenibacillus antri</name>
    <dbReference type="NCBI Taxonomy" id="2582848"/>
    <lineage>
        <taxon>Bacteria</taxon>
        <taxon>Bacillati</taxon>
        <taxon>Bacillota</taxon>
        <taxon>Bacilli</taxon>
        <taxon>Bacillales</taxon>
        <taxon>Paenibacillaceae</taxon>
        <taxon>Paenibacillus</taxon>
    </lineage>
</organism>
<dbReference type="AlphaFoldDB" id="A0A5R9G5R8"/>
<dbReference type="InterPro" id="IPR025713">
    <property type="entry name" value="MotB-like_N_dom"/>
</dbReference>